<evidence type="ECO:0000256" key="6">
    <source>
        <dbReference type="ARBA" id="ARBA00050112"/>
    </source>
</evidence>
<dbReference type="GO" id="GO:0008616">
    <property type="term" value="P:tRNA queuosine(34) biosynthetic process"/>
    <property type="evidence" value="ECO:0007669"/>
    <property type="project" value="UniProtKB-UniRule"/>
</dbReference>
<dbReference type="EMBL" id="JMKI01000036">
    <property type="protein sequence ID" value="KEJ91939.1"/>
    <property type="molecule type" value="Genomic_DNA"/>
</dbReference>
<feature type="binding site" evidence="7">
    <location>
        <begin position="92"/>
        <end position="96"/>
    </location>
    <ligand>
        <name>substrate</name>
    </ligand>
</feature>
<gene>
    <name evidence="7" type="primary">tgt</name>
    <name evidence="9" type="ORF">EH55_06020</name>
</gene>
<dbReference type="Gene3D" id="3.20.20.105">
    <property type="entry name" value="Queuine tRNA-ribosyltransferase-like"/>
    <property type="match status" value="1"/>
</dbReference>
<dbReference type="PANTHER" id="PTHR43530:SF1">
    <property type="entry name" value="QUEUINE TRNA-RIBOSYLTRANSFERASE CATALYTIC SUBUNIT 1"/>
    <property type="match status" value="1"/>
</dbReference>
<feature type="active site" description="Proton acceptor" evidence="7">
    <location>
        <position position="92"/>
    </location>
</feature>
<dbReference type="STRING" id="2754.EH55_06020"/>
<evidence type="ECO:0000313" key="9">
    <source>
        <dbReference type="EMBL" id="KEJ91939.1"/>
    </source>
</evidence>
<comment type="caution">
    <text evidence="9">The sequence shown here is derived from an EMBL/GenBank/DDBJ whole genome shotgun (WGS) entry which is preliminary data.</text>
</comment>
<dbReference type="NCBIfam" id="TIGR00430">
    <property type="entry name" value="Q_tRNA_tgt"/>
    <property type="match status" value="1"/>
</dbReference>
<dbReference type="Proteomes" id="UP000027665">
    <property type="component" value="Unassembled WGS sequence"/>
</dbReference>
<dbReference type="GO" id="GO:0005829">
    <property type="term" value="C:cytosol"/>
    <property type="evidence" value="ECO:0007669"/>
    <property type="project" value="TreeGrafter"/>
</dbReference>
<feature type="binding site" evidence="7">
    <location>
        <position position="308"/>
    </location>
    <ligand>
        <name>Zn(2+)</name>
        <dbReference type="ChEBI" id="CHEBI:29105"/>
    </ligand>
</feature>
<dbReference type="GeneID" id="90983837"/>
<evidence type="ECO:0000256" key="5">
    <source>
        <dbReference type="ARBA" id="ARBA00022833"/>
    </source>
</evidence>
<feature type="binding site" evidence="7">
    <location>
        <position position="305"/>
    </location>
    <ligand>
        <name>Zn(2+)</name>
        <dbReference type="ChEBI" id="CHEBI:29105"/>
    </ligand>
</feature>
<dbReference type="FunFam" id="3.20.20.105:FF:000001">
    <property type="entry name" value="Queuine tRNA-ribosyltransferase"/>
    <property type="match status" value="1"/>
</dbReference>
<feature type="binding site" evidence="7">
    <location>
        <position position="188"/>
    </location>
    <ligand>
        <name>substrate</name>
    </ligand>
</feature>
<dbReference type="PATRIC" id="fig|2754.20.peg.1464"/>
<evidence type="ECO:0000256" key="4">
    <source>
        <dbReference type="ARBA" id="ARBA00022723"/>
    </source>
</evidence>
<dbReference type="SUPFAM" id="SSF51713">
    <property type="entry name" value="tRNA-guanine transglycosylase"/>
    <property type="match status" value="1"/>
</dbReference>
<keyword evidence="4 7" id="KW-0479">Metal-binding</keyword>
<name>A0A073IQA6_9BACT</name>
<keyword evidence="3 7" id="KW-0819">tRNA processing</keyword>
<keyword evidence="5 7" id="KW-0862">Zinc</keyword>
<evidence type="ECO:0000256" key="2">
    <source>
        <dbReference type="ARBA" id="ARBA00022679"/>
    </source>
</evidence>
<protein>
    <recommendedName>
        <fullName evidence="7">Queuine tRNA-ribosyltransferase</fullName>
        <ecNumber evidence="7">2.4.2.29</ecNumber>
    </recommendedName>
    <alternativeName>
        <fullName evidence="7">Guanine insertion enzyme</fullName>
    </alternativeName>
    <alternativeName>
        <fullName evidence="7">tRNA-guanine transglycosylase</fullName>
    </alternativeName>
</protein>
<keyword evidence="2 7" id="KW-0808">Transferase</keyword>
<accession>A0A073IQA6</accession>
<dbReference type="eggNOG" id="COG0343">
    <property type="taxonomic scope" value="Bacteria"/>
</dbReference>
<comment type="cofactor">
    <cofactor evidence="7">
        <name>Zn(2+)</name>
        <dbReference type="ChEBI" id="CHEBI:29105"/>
    </cofactor>
    <text evidence="7">Binds 1 zinc ion per subunit.</text>
</comment>
<dbReference type="GO" id="GO:0008479">
    <property type="term" value="F:tRNA-guanosine(34) queuine transglycosylase activity"/>
    <property type="evidence" value="ECO:0007669"/>
    <property type="project" value="UniProtKB-UniRule"/>
</dbReference>
<comment type="function">
    <text evidence="7">Catalyzes the base-exchange of a guanine (G) residue with the queuine precursor 7-aminomethyl-7-deazaguanine (PreQ1) at position 34 (anticodon wobble position) in tRNAs with GU(N) anticodons (tRNA-Asp, -Asn, -His and -Tyr). Catalysis occurs through a double-displacement mechanism. The nucleophile active site attacks the C1' of nucleotide 34 to detach the guanine base from the RNA, forming a covalent enzyme-RNA intermediate. The proton acceptor active site deprotonates the incoming PreQ1, allowing a nucleophilic attack on the C1' of the ribose to form the product. After dissociation, two additional enzymatic reactions on the tRNA convert PreQ1 to queuine (Q), resulting in the hypermodified nucleoside queuosine (7-(((4,5-cis-dihydroxy-2-cyclopenten-1-yl)amino)methyl)-7-deazaguanosine).</text>
</comment>
<evidence type="ECO:0000313" key="10">
    <source>
        <dbReference type="Proteomes" id="UP000027665"/>
    </source>
</evidence>
<comment type="pathway">
    <text evidence="7">tRNA modification; tRNA-queuosine biosynthesis.</text>
</comment>
<feature type="binding site" evidence="7">
    <location>
        <position position="215"/>
    </location>
    <ligand>
        <name>substrate</name>
    </ligand>
</feature>
<feature type="active site" description="Nucleophile" evidence="7">
    <location>
        <position position="265"/>
    </location>
</feature>
<dbReference type="EC" id="2.4.2.29" evidence="7"/>
<feature type="region of interest" description="RNA binding; important for wobble base 34 recognition" evidence="7">
    <location>
        <begin position="270"/>
        <end position="274"/>
    </location>
</feature>
<proteinExistence type="inferred from homology"/>
<feature type="binding site" evidence="7">
    <location>
        <position position="303"/>
    </location>
    <ligand>
        <name>Zn(2+)</name>
        <dbReference type="ChEBI" id="CHEBI:29105"/>
    </ligand>
</feature>
<comment type="similarity">
    <text evidence="7">Belongs to the queuine tRNA-ribosyltransferase family.</text>
</comment>
<dbReference type="RefSeq" id="WP_037976870.1">
    <property type="nucleotide sequence ID" value="NZ_CAMETI010000008.1"/>
</dbReference>
<dbReference type="NCBIfam" id="TIGR00449">
    <property type="entry name" value="tgt_general"/>
    <property type="match status" value="1"/>
</dbReference>
<dbReference type="GO" id="GO:0046872">
    <property type="term" value="F:metal ion binding"/>
    <property type="evidence" value="ECO:0007669"/>
    <property type="project" value="UniProtKB-KW"/>
</dbReference>
<organism evidence="9 10">
    <name type="scientific">Synergistes jonesii</name>
    <dbReference type="NCBI Taxonomy" id="2754"/>
    <lineage>
        <taxon>Bacteria</taxon>
        <taxon>Thermotogati</taxon>
        <taxon>Synergistota</taxon>
        <taxon>Synergistia</taxon>
        <taxon>Synergistales</taxon>
        <taxon>Synergistaceae</taxon>
        <taxon>Synergistes</taxon>
    </lineage>
</organism>
<dbReference type="OrthoDB" id="9805417at2"/>
<dbReference type="PANTHER" id="PTHR43530">
    <property type="entry name" value="QUEUINE TRNA-RIBOSYLTRANSFERASE CATALYTIC SUBUNIT 1"/>
    <property type="match status" value="1"/>
</dbReference>
<feature type="domain" description="tRNA-guanine(15) transglycosylase-like" evidence="8">
    <location>
        <begin position="13"/>
        <end position="366"/>
    </location>
</feature>
<feature type="region of interest" description="RNA binding" evidence="7">
    <location>
        <begin position="246"/>
        <end position="252"/>
    </location>
</feature>
<keyword evidence="7" id="KW-0671">Queuosine biosynthesis</keyword>
<dbReference type="Pfam" id="PF01702">
    <property type="entry name" value="TGT"/>
    <property type="match status" value="1"/>
</dbReference>
<feature type="binding site" evidence="7">
    <location>
        <position position="146"/>
    </location>
    <ligand>
        <name>substrate</name>
    </ligand>
</feature>
<evidence type="ECO:0000256" key="3">
    <source>
        <dbReference type="ARBA" id="ARBA00022694"/>
    </source>
</evidence>
<comment type="catalytic activity">
    <reaction evidence="6 7">
        <text>7-aminomethyl-7-carbaguanine + guanosine(34) in tRNA = 7-aminomethyl-7-carbaguanosine(34) in tRNA + guanine</text>
        <dbReference type="Rhea" id="RHEA:24104"/>
        <dbReference type="Rhea" id="RHEA-COMP:10341"/>
        <dbReference type="Rhea" id="RHEA-COMP:10342"/>
        <dbReference type="ChEBI" id="CHEBI:16235"/>
        <dbReference type="ChEBI" id="CHEBI:58703"/>
        <dbReference type="ChEBI" id="CHEBI:74269"/>
        <dbReference type="ChEBI" id="CHEBI:82833"/>
        <dbReference type="EC" id="2.4.2.29"/>
    </reaction>
</comment>
<reference evidence="9 10" key="1">
    <citation type="submission" date="2014-04" db="EMBL/GenBank/DDBJ databases">
        <title>Draft Genome Sequence of Synergistes jonesii.</title>
        <authorList>
            <person name="Coil D.A."/>
            <person name="Eisen J.A."/>
            <person name="Holland-Moritz H.E."/>
        </authorList>
    </citation>
    <scope>NUCLEOTIDE SEQUENCE [LARGE SCALE GENOMIC DNA]</scope>
    <source>
        <strain evidence="9 10">78-1</strain>
    </source>
</reference>
<comment type="subunit">
    <text evidence="7">Homodimer. Within each dimer, one monomer is responsible for RNA recognition and catalysis, while the other monomer binds to the replacement base PreQ1.</text>
</comment>
<dbReference type="HAMAP" id="MF_00168">
    <property type="entry name" value="Q_tRNA_Tgt"/>
    <property type="match status" value="1"/>
</dbReference>
<dbReference type="InterPro" id="IPR002616">
    <property type="entry name" value="tRNA_ribo_trans-like"/>
</dbReference>
<evidence type="ECO:0000256" key="7">
    <source>
        <dbReference type="HAMAP-Rule" id="MF_00168"/>
    </source>
</evidence>
<keyword evidence="10" id="KW-1185">Reference proteome</keyword>
<evidence type="ECO:0000256" key="1">
    <source>
        <dbReference type="ARBA" id="ARBA00022676"/>
    </source>
</evidence>
<dbReference type="UniPathway" id="UPA00392"/>
<feature type="binding site" evidence="7">
    <location>
        <position position="334"/>
    </location>
    <ligand>
        <name>Zn(2+)</name>
        <dbReference type="ChEBI" id="CHEBI:29105"/>
    </ligand>
</feature>
<sequence>MFEYKLIAECRQTGARAGVLTTPHGTVETPVFMPVGTQATVKAMTPEELEELGAQIILCNTYHLHMRTGEDIVEEAGGAHRFMNWKHPILTDSGGFQVFSLAKLNKITDEGVEFRSHIDGGKRFMRPEDSMEIQQKLGGDIAMAFDECVSLPTTPEYSRAAMERTIAWGKRCRDHHSRKDQALFGIVQGALYESQRIECVERLEEIGFPGYGIGGLSVGESHAEMYGVLDALCPKMPKEKPRYLMGVGFPTNLIEGVARGVDMFDCVLPTRNGRNGQLFTRFGKMNIKNLSYARDFTPPDPSCGCYVCRNFTRAYLRHLYTAGEILAARLCSWHNLYFLVNLLRDARSAIVEGRFPAFRRDFMENFMEGAYLDE</sequence>
<dbReference type="InterPro" id="IPR004803">
    <property type="entry name" value="TGT"/>
</dbReference>
<evidence type="ECO:0000259" key="8">
    <source>
        <dbReference type="Pfam" id="PF01702"/>
    </source>
</evidence>
<dbReference type="InterPro" id="IPR036511">
    <property type="entry name" value="TGT-like_sf"/>
</dbReference>
<keyword evidence="1 7" id="KW-0328">Glycosyltransferase</keyword>
<dbReference type="AlphaFoldDB" id="A0A073IQA6"/>